<feature type="region of interest" description="Disordered" evidence="5">
    <location>
        <begin position="1"/>
        <end position="42"/>
    </location>
</feature>
<feature type="compositionally biased region" description="Low complexity" evidence="5">
    <location>
        <begin position="276"/>
        <end position="288"/>
    </location>
</feature>
<name>A0A6A5Y3A7_9PLEO</name>
<keyword evidence="4" id="KW-0539">Nucleus</keyword>
<dbReference type="InterPro" id="IPR001138">
    <property type="entry name" value="Zn2Cys6_DnaBD"/>
</dbReference>
<organism evidence="7 8">
    <name type="scientific">Aaosphaeria arxii CBS 175.79</name>
    <dbReference type="NCBI Taxonomy" id="1450172"/>
    <lineage>
        <taxon>Eukaryota</taxon>
        <taxon>Fungi</taxon>
        <taxon>Dikarya</taxon>
        <taxon>Ascomycota</taxon>
        <taxon>Pezizomycotina</taxon>
        <taxon>Dothideomycetes</taxon>
        <taxon>Pleosporomycetidae</taxon>
        <taxon>Pleosporales</taxon>
        <taxon>Pleosporales incertae sedis</taxon>
        <taxon>Aaosphaeria</taxon>
    </lineage>
</organism>
<dbReference type="Proteomes" id="UP000799778">
    <property type="component" value="Unassembled WGS sequence"/>
</dbReference>
<dbReference type="GO" id="GO:0003677">
    <property type="term" value="F:DNA binding"/>
    <property type="evidence" value="ECO:0007669"/>
    <property type="project" value="UniProtKB-KW"/>
</dbReference>
<dbReference type="CDD" id="cd12148">
    <property type="entry name" value="fungal_TF_MHR"/>
    <property type="match status" value="1"/>
</dbReference>
<feature type="compositionally biased region" description="Polar residues" evidence="5">
    <location>
        <begin position="135"/>
        <end position="149"/>
    </location>
</feature>
<gene>
    <name evidence="7" type="ORF">BU24DRAFT_129893</name>
</gene>
<protein>
    <recommendedName>
        <fullName evidence="6">Zn(2)-C6 fungal-type domain-containing protein</fullName>
    </recommendedName>
</protein>
<reference evidence="7" key="1">
    <citation type="journal article" date="2020" name="Stud. Mycol.">
        <title>101 Dothideomycetes genomes: a test case for predicting lifestyles and emergence of pathogens.</title>
        <authorList>
            <person name="Haridas S."/>
            <person name="Albert R."/>
            <person name="Binder M."/>
            <person name="Bloem J."/>
            <person name="Labutti K."/>
            <person name="Salamov A."/>
            <person name="Andreopoulos B."/>
            <person name="Baker S."/>
            <person name="Barry K."/>
            <person name="Bills G."/>
            <person name="Bluhm B."/>
            <person name="Cannon C."/>
            <person name="Castanera R."/>
            <person name="Culley D."/>
            <person name="Daum C."/>
            <person name="Ezra D."/>
            <person name="Gonzalez J."/>
            <person name="Henrissat B."/>
            <person name="Kuo A."/>
            <person name="Liang C."/>
            <person name="Lipzen A."/>
            <person name="Lutzoni F."/>
            <person name="Magnuson J."/>
            <person name="Mondo S."/>
            <person name="Nolan M."/>
            <person name="Ohm R."/>
            <person name="Pangilinan J."/>
            <person name="Park H.-J."/>
            <person name="Ramirez L."/>
            <person name="Alfaro M."/>
            <person name="Sun H."/>
            <person name="Tritt A."/>
            <person name="Yoshinaga Y."/>
            <person name="Zwiers L.-H."/>
            <person name="Turgeon B."/>
            <person name="Goodwin S."/>
            <person name="Spatafora J."/>
            <person name="Crous P."/>
            <person name="Grigoriev I."/>
        </authorList>
    </citation>
    <scope>NUCLEOTIDE SEQUENCE</scope>
    <source>
        <strain evidence="7">CBS 175.79</strain>
    </source>
</reference>
<feature type="domain" description="Zn(2)-C6 fungal-type" evidence="6">
    <location>
        <begin position="51"/>
        <end position="80"/>
    </location>
</feature>
<feature type="compositionally biased region" description="Polar residues" evidence="5">
    <location>
        <begin position="1"/>
        <end position="19"/>
    </location>
</feature>
<proteinExistence type="predicted"/>
<evidence type="ECO:0000259" key="6">
    <source>
        <dbReference type="PROSITE" id="PS50048"/>
    </source>
</evidence>
<dbReference type="SMART" id="SM00066">
    <property type="entry name" value="GAL4"/>
    <property type="match status" value="1"/>
</dbReference>
<dbReference type="GO" id="GO:0000981">
    <property type="term" value="F:DNA-binding transcription factor activity, RNA polymerase II-specific"/>
    <property type="evidence" value="ECO:0007669"/>
    <property type="project" value="InterPro"/>
</dbReference>
<dbReference type="GO" id="GO:0008270">
    <property type="term" value="F:zinc ion binding"/>
    <property type="evidence" value="ECO:0007669"/>
    <property type="project" value="InterPro"/>
</dbReference>
<dbReference type="GO" id="GO:0005634">
    <property type="term" value="C:nucleus"/>
    <property type="evidence" value="ECO:0007669"/>
    <property type="project" value="UniProtKB-SubCell"/>
</dbReference>
<evidence type="ECO:0000256" key="4">
    <source>
        <dbReference type="ARBA" id="ARBA00023242"/>
    </source>
</evidence>
<feature type="compositionally biased region" description="Basic and acidic residues" evidence="5">
    <location>
        <begin position="289"/>
        <end position="301"/>
    </location>
</feature>
<dbReference type="GeneID" id="54278404"/>
<dbReference type="InterPro" id="IPR050987">
    <property type="entry name" value="AtrR-like"/>
</dbReference>
<feature type="region of interest" description="Disordered" evidence="5">
    <location>
        <begin position="128"/>
        <end position="171"/>
    </location>
</feature>
<keyword evidence="3" id="KW-0238">DNA-binding</keyword>
<evidence type="ECO:0000256" key="5">
    <source>
        <dbReference type="SAM" id="MobiDB-lite"/>
    </source>
</evidence>
<feature type="compositionally biased region" description="Polar residues" evidence="5">
    <location>
        <begin position="158"/>
        <end position="168"/>
    </location>
</feature>
<evidence type="ECO:0000256" key="1">
    <source>
        <dbReference type="ARBA" id="ARBA00004123"/>
    </source>
</evidence>
<dbReference type="CDD" id="cd00067">
    <property type="entry name" value="GAL4"/>
    <property type="match status" value="1"/>
</dbReference>
<dbReference type="PROSITE" id="PS50048">
    <property type="entry name" value="ZN2_CY6_FUNGAL_2"/>
    <property type="match status" value="1"/>
</dbReference>
<dbReference type="PROSITE" id="PS00463">
    <property type="entry name" value="ZN2_CY6_FUNGAL_1"/>
    <property type="match status" value="1"/>
</dbReference>
<accession>A0A6A5Y3A7</accession>
<evidence type="ECO:0000256" key="3">
    <source>
        <dbReference type="ARBA" id="ARBA00023125"/>
    </source>
</evidence>
<dbReference type="Pfam" id="PF00172">
    <property type="entry name" value="Zn_clus"/>
    <property type="match status" value="1"/>
</dbReference>
<evidence type="ECO:0000313" key="8">
    <source>
        <dbReference type="Proteomes" id="UP000799778"/>
    </source>
</evidence>
<dbReference type="SUPFAM" id="SSF57701">
    <property type="entry name" value="Zn2/Cys6 DNA-binding domain"/>
    <property type="match status" value="1"/>
</dbReference>
<dbReference type="Gene3D" id="4.10.240.10">
    <property type="entry name" value="Zn(2)-C6 fungal-type DNA-binding domain"/>
    <property type="match status" value="1"/>
</dbReference>
<dbReference type="AlphaFoldDB" id="A0A6A5Y3A7"/>
<sequence length="895" mass="98847">MASPSSQQPRDATTTTATAQCKVPIPRLNNRRRPSDNNAAAAVEKPRAARACLGCRQLKMKCSGEVRCQRCAAGGKPCVYPQARKERIRSVADQNEHMLRLMRDLRGRVAEDDRLQIEELLERIGAVPRKRQKESNQTSTSQQIASSPVTVVDASGDASVTSPNSSDAPSAVEFAGKLSNLQCLQSRPPQDQLQQISSEEIQPQTAVPFDSTHPAQQVFKPQLDNASLLETFWCLQRDSGSEQAQDFLKYVKTCDVLDSSSVETWLGNQQKQQRIDSPYSTLLSTSSSPRDRVSGYGKEADELSNSQTETPDVELADAQFMSRNVTVTTIRRAVDMFFSSTGLLFYIVPKDQQESLFRSALSRDDGPMPLDSPFVDLLRNSTGLEAKARLAEISGMAAIGLLYLRIADEEHAPPEKMAHYFYSIAKQMLDSAVEANPLRAMKVCALLTLYNIYVKARVAMAYVELGLGLAQLHGLNDKNHETMGADELLDYRRTWRTLLTFNGWLAASLGYTSGQLSPSTLLMMMEQDATEEDIIQQELAKVTIIKARIIRAIPDDGIVDDSVIDSYRLELHDLNERLPEWMTMKRLISKQDSTPVRKGTFYFHLFFLSAMQLLHRRSMANPTSCSSPARHSTRTGVREGLMAAKMAARMLALMAQETYIGQFCWMCIYSSYTSGIIILHAAVQKILTGYHSSTWIADLTLANICVNVLAFCAEVDSVAARMRDIVKRYMEVITAAVNAGQLNADPGENNNEDEVVDYLFSIPDGDTRLHKAARDLLRLIQYPFGTALELIPQGGPRAPPVRSELVNWMEAAVGIPQELDWELRKCGLKMRDQPAGTAAAAAAKGTAGQERGMRGVMATMGQGHCVPMGDSPPWTTWTSQSFGGDAPASLSGFDV</sequence>
<dbReference type="RefSeq" id="XP_033388277.1">
    <property type="nucleotide sequence ID" value="XM_033521007.1"/>
</dbReference>
<dbReference type="InterPro" id="IPR036864">
    <property type="entry name" value="Zn2-C6_fun-type_DNA-bd_sf"/>
</dbReference>
<keyword evidence="8" id="KW-1185">Reference proteome</keyword>
<dbReference type="PANTHER" id="PTHR46910:SF3">
    <property type="entry name" value="HALOTOLERANCE PROTEIN 9-RELATED"/>
    <property type="match status" value="1"/>
</dbReference>
<dbReference type="PANTHER" id="PTHR46910">
    <property type="entry name" value="TRANSCRIPTION FACTOR PDR1"/>
    <property type="match status" value="1"/>
</dbReference>
<dbReference type="OrthoDB" id="1919336at2759"/>
<evidence type="ECO:0000256" key="2">
    <source>
        <dbReference type="ARBA" id="ARBA00022723"/>
    </source>
</evidence>
<comment type="subcellular location">
    <subcellularLocation>
        <location evidence="1">Nucleus</location>
    </subcellularLocation>
</comment>
<evidence type="ECO:0000313" key="7">
    <source>
        <dbReference type="EMBL" id="KAF2019938.1"/>
    </source>
</evidence>
<dbReference type="EMBL" id="ML978067">
    <property type="protein sequence ID" value="KAF2019938.1"/>
    <property type="molecule type" value="Genomic_DNA"/>
</dbReference>
<keyword evidence="2" id="KW-0479">Metal-binding</keyword>
<feature type="region of interest" description="Disordered" evidence="5">
    <location>
        <begin position="276"/>
        <end position="311"/>
    </location>
</feature>